<name>A0A8S5VTQ7_9CAUD</name>
<protein>
    <submittedName>
        <fullName evidence="2">Uncharacterized protein</fullName>
    </submittedName>
</protein>
<sequence>MSNSIDKFLENVARHDITSLEIINALQKMMIDESDTVRIEYILENGKESFDVPSLSHIIRRLERIDKNIRNIVADGEMQAYVVTQDGVRRQLINIKRFTPNEITITDDIISKSLYTRENLKGEKSTFIDIDISKQVEEYKYDFTHVQIKKLFVDGYDFSAGTKYENILKHLHSTAKKYKEQESIVCVKPRSRNITRDFKISDISEDGYLLDNGSGQNLSYTESIDGDVTITRSVSVGSKFTVGKNTLWSVSEIDKSTGYVRFNTVYGLEQVSIGDTIKIDIEDEFGTIVPVELHSSEPFILFIKPINQKWIASDEWGSCNVYVKPDVQVEEKINNLRGSSAKKDVYVKPNTPSLEAKNLQVKLINSHRINQFETKVREKYAEKENVKSQIEIIDKSIVKLKDEMGSTVDKNLREKLQKSIDENYKQRKNLVSTFYSLVNDILTYTRDSEEFKPKYRIRGFFAIPEPTVYNGVSYDIIKFECQYRYLRTDNTESNVETIDYILPSGEKLKAYYSNWNTLPMNQREKIYNLATGAYEWKSENELDADSINPNQVDIPISKNEYVEIRVRSISEAGYPTVINMSEWSSPVIVEFPQHLVDTSSKIFEGIGDDNMLTMIEKELTSIGVYDHLSDSHTSGEKMFHHSSRNISTDYFTDGENKQKSVMQVLDEMKRTIDSIESRYGIKNSPLQISILDSNEEKIMNIENNDHVKIFAGYYKNETESNSKGSIIQKTYYLSIRNPKSIDAELLSYVPGFNTPVTEDMSGYVHDEKTYGYRRYDFPCIGFKTDGEGEHRLPFGSPQMKGQFVYQRSRDLALQDSIVEKWKKSTTGMNASEKKLNEERKELNFGDYATTGKPETQFIAKIVDGKLVDGNGYLTDFCFHKDHPLFKNISGVESEHKSTIKDIIAKSVQSASFKSNSVKSIIGESSKIGFHHDDRYLVGKDTCGAYVYLSPQNPKAISTNTNIYNKGLIINNSEIRIPIIFECRMTDYYGDGSQGEGRVNGEDGVKNVVYEKVIGFDLIQKFIDDIFSFDITIKMKYQED</sequence>
<evidence type="ECO:0000256" key="1">
    <source>
        <dbReference type="SAM" id="Coils"/>
    </source>
</evidence>
<reference evidence="2" key="1">
    <citation type="journal article" date="2021" name="Proc. Natl. Acad. Sci. U.S.A.">
        <title>A Catalog of Tens of Thousands of Viruses from Human Metagenomes Reveals Hidden Associations with Chronic Diseases.</title>
        <authorList>
            <person name="Tisza M.J."/>
            <person name="Buck C.B."/>
        </authorList>
    </citation>
    <scope>NUCLEOTIDE SEQUENCE</scope>
    <source>
        <strain evidence="2">CtASH1</strain>
    </source>
</reference>
<feature type="coiled-coil region" evidence="1">
    <location>
        <begin position="369"/>
        <end position="403"/>
    </location>
</feature>
<keyword evidence="1" id="KW-0175">Coiled coil</keyword>
<organism evidence="2">
    <name type="scientific">Ackermannviridae sp</name>
    <dbReference type="NCBI Taxonomy" id="2831612"/>
    <lineage>
        <taxon>Viruses</taxon>
        <taxon>Duplodnaviria</taxon>
        <taxon>Heunggongvirae</taxon>
        <taxon>Uroviricota</taxon>
        <taxon>Caudoviricetes</taxon>
        <taxon>Pantevenvirales</taxon>
        <taxon>Ackermannviridae</taxon>
    </lineage>
</organism>
<evidence type="ECO:0000313" key="2">
    <source>
        <dbReference type="EMBL" id="DAG97986.1"/>
    </source>
</evidence>
<accession>A0A8S5VTQ7</accession>
<proteinExistence type="predicted"/>
<dbReference type="EMBL" id="BK035393">
    <property type="protein sequence ID" value="DAG97986.1"/>
    <property type="molecule type" value="Genomic_DNA"/>
</dbReference>